<dbReference type="Proteomes" id="UP000317093">
    <property type="component" value="Chromosome"/>
</dbReference>
<dbReference type="NCBIfam" id="TIGR02532">
    <property type="entry name" value="IV_pilin_GFxxxE"/>
    <property type="match status" value="1"/>
</dbReference>
<dbReference type="Pfam" id="PF07596">
    <property type="entry name" value="SBP_bac_10"/>
    <property type="match status" value="1"/>
</dbReference>
<dbReference type="Gene3D" id="3.30.700.10">
    <property type="entry name" value="Glycoprotein, Type 4 Pilin"/>
    <property type="match status" value="1"/>
</dbReference>
<sequence>MAKRRRVPSLAMNRLSADVGGTSAESVWSRLNWGESTMRMRRTTNGLGFTLVELLVVIAIIGVLVALLLPAVQQARESARRTQCSSRMRQLGIAMQNYVESHGVYPFTSTWATGSSNATCPASAVPIPNNRAHNWVEFILPYVEKQQVFDRIDFDQNNSQTGNAQLLTSQKFSFITCPSNPYADSTTTVDNAVYCCGPTEQQGLHYVVSAGTSRPDNTTPDCPSLNSFCSTTANIWQCSHEYNSDQPGIFALRGISRIRNADVSDGLSKTFLLGERNAELTRHGGAFSTIFPAAYMAQRLNSPSADPGNTSLYRQNAGFSSHHPGGGHFVMADSSVKFISDAIDFNVYCLLGDRNDGNIVEAP</sequence>
<dbReference type="Pfam" id="PF07963">
    <property type="entry name" value="N_methyl"/>
    <property type="match status" value="1"/>
</dbReference>
<evidence type="ECO:0000256" key="1">
    <source>
        <dbReference type="SAM" id="Phobius"/>
    </source>
</evidence>
<dbReference type="EMBL" id="CP036279">
    <property type="protein sequence ID" value="QDU63058.1"/>
    <property type="molecule type" value="Genomic_DNA"/>
</dbReference>
<protein>
    <submittedName>
        <fullName evidence="3">Type II secretion system protein G</fullName>
    </submittedName>
</protein>
<dbReference type="InterPro" id="IPR011453">
    <property type="entry name" value="DUF1559"/>
</dbReference>
<dbReference type="OrthoDB" id="276576at2"/>
<keyword evidence="1" id="KW-0812">Transmembrane</keyword>
<evidence type="ECO:0000313" key="3">
    <source>
        <dbReference type="EMBL" id="QDU63058.1"/>
    </source>
</evidence>
<evidence type="ECO:0000313" key="4">
    <source>
        <dbReference type="Proteomes" id="UP000317093"/>
    </source>
</evidence>
<feature type="transmembrane region" description="Helical" evidence="1">
    <location>
        <begin position="47"/>
        <end position="72"/>
    </location>
</feature>
<name>A0A518B7V5_9BACT</name>
<evidence type="ECO:0000259" key="2">
    <source>
        <dbReference type="Pfam" id="PF07596"/>
    </source>
</evidence>
<dbReference type="InterPro" id="IPR045584">
    <property type="entry name" value="Pilin-like"/>
</dbReference>
<accession>A0A518B7V5</accession>
<dbReference type="KEGG" id="knv:Pan216_39330"/>
<proteinExistence type="predicted"/>
<dbReference type="InterPro" id="IPR012902">
    <property type="entry name" value="N_methyl_site"/>
</dbReference>
<feature type="domain" description="DUF1559" evidence="2">
    <location>
        <begin position="73"/>
        <end position="345"/>
    </location>
</feature>
<gene>
    <name evidence="3" type="primary">xcpT_19</name>
    <name evidence="3" type="ORF">Pan216_39330</name>
</gene>
<keyword evidence="1" id="KW-1133">Transmembrane helix</keyword>
<reference evidence="3 4" key="1">
    <citation type="submission" date="2019-02" db="EMBL/GenBank/DDBJ databases">
        <title>Deep-cultivation of Planctomycetes and their phenomic and genomic characterization uncovers novel biology.</title>
        <authorList>
            <person name="Wiegand S."/>
            <person name="Jogler M."/>
            <person name="Boedeker C."/>
            <person name="Pinto D."/>
            <person name="Vollmers J."/>
            <person name="Rivas-Marin E."/>
            <person name="Kohn T."/>
            <person name="Peeters S.H."/>
            <person name="Heuer A."/>
            <person name="Rast P."/>
            <person name="Oberbeckmann S."/>
            <person name="Bunk B."/>
            <person name="Jeske O."/>
            <person name="Meyerdierks A."/>
            <person name="Storesund J.E."/>
            <person name="Kallscheuer N."/>
            <person name="Luecker S."/>
            <person name="Lage O.M."/>
            <person name="Pohl T."/>
            <person name="Merkel B.J."/>
            <person name="Hornburger P."/>
            <person name="Mueller R.-W."/>
            <person name="Bruemmer F."/>
            <person name="Labrenz M."/>
            <person name="Spormann A.M."/>
            <person name="Op den Camp H."/>
            <person name="Overmann J."/>
            <person name="Amann R."/>
            <person name="Jetten M.S.M."/>
            <person name="Mascher T."/>
            <person name="Medema M.H."/>
            <person name="Devos D.P."/>
            <person name="Kaster A.-K."/>
            <person name="Ovreas L."/>
            <person name="Rohde M."/>
            <person name="Galperin M.Y."/>
            <person name="Jogler C."/>
        </authorList>
    </citation>
    <scope>NUCLEOTIDE SEQUENCE [LARGE SCALE GENOMIC DNA]</scope>
    <source>
        <strain evidence="3 4">Pan216</strain>
    </source>
</reference>
<dbReference type="PANTHER" id="PTHR30093:SF2">
    <property type="entry name" value="TYPE II SECRETION SYSTEM PROTEIN H"/>
    <property type="match status" value="1"/>
</dbReference>
<dbReference type="SUPFAM" id="SSF54523">
    <property type="entry name" value="Pili subunits"/>
    <property type="match status" value="1"/>
</dbReference>
<keyword evidence="4" id="KW-1185">Reference proteome</keyword>
<dbReference type="AlphaFoldDB" id="A0A518B7V5"/>
<keyword evidence="1" id="KW-0472">Membrane</keyword>
<dbReference type="PANTHER" id="PTHR30093">
    <property type="entry name" value="GENERAL SECRETION PATHWAY PROTEIN G"/>
    <property type="match status" value="1"/>
</dbReference>
<dbReference type="NCBIfam" id="TIGR04294">
    <property type="entry name" value="pre_pil_HX9DG"/>
    <property type="match status" value="1"/>
</dbReference>
<organism evidence="3 4">
    <name type="scientific">Kolteria novifilia</name>
    <dbReference type="NCBI Taxonomy" id="2527975"/>
    <lineage>
        <taxon>Bacteria</taxon>
        <taxon>Pseudomonadati</taxon>
        <taxon>Planctomycetota</taxon>
        <taxon>Planctomycetia</taxon>
        <taxon>Kolteriales</taxon>
        <taxon>Kolteriaceae</taxon>
        <taxon>Kolteria</taxon>
    </lineage>
</organism>
<dbReference type="InterPro" id="IPR027558">
    <property type="entry name" value="Pre_pil_HX9DG_C"/>
</dbReference>